<dbReference type="InterPro" id="IPR000195">
    <property type="entry name" value="Rab-GAP-TBC_dom"/>
</dbReference>
<accession>A0A9Q1C1M0</accession>
<evidence type="ECO:0000313" key="5">
    <source>
        <dbReference type="Proteomes" id="UP001152320"/>
    </source>
</evidence>
<dbReference type="InterPro" id="IPR035969">
    <property type="entry name" value="Rab-GAP_TBC_sf"/>
</dbReference>
<organism evidence="4 5">
    <name type="scientific">Holothuria leucospilota</name>
    <name type="common">Black long sea cucumber</name>
    <name type="synonym">Mertensiothuria leucospilota</name>
    <dbReference type="NCBI Taxonomy" id="206669"/>
    <lineage>
        <taxon>Eukaryota</taxon>
        <taxon>Metazoa</taxon>
        <taxon>Echinodermata</taxon>
        <taxon>Eleutherozoa</taxon>
        <taxon>Echinozoa</taxon>
        <taxon>Holothuroidea</taxon>
        <taxon>Aspidochirotacea</taxon>
        <taxon>Aspidochirotida</taxon>
        <taxon>Holothuriidae</taxon>
        <taxon>Holothuria</taxon>
    </lineage>
</organism>
<comment type="caution">
    <text evidence="4">The sequence shown here is derived from an EMBL/GenBank/DDBJ whole genome shotgun (WGS) entry which is preliminary data.</text>
</comment>
<dbReference type="GO" id="GO:0005737">
    <property type="term" value="C:cytoplasm"/>
    <property type="evidence" value="ECO:0007669"/>
    <property type="project" value="UniProtKB-ARBA"/>
</dbReference>
<evidence type="ECO:0000313" key="4">
    <source>
        <dbReference type="EMBL" id="KAJ8036351.1"/>
    </source>
</evidence>
<dbReference type="PANTHER" id="PTHR22957">
    <property type="entry name" value="TBC1 DOMAIN FAMILY MEMBER GTPASE-ACTIVATING PROTEIN"/>
    <property type="match status" value="1"/>
</dbReference>
<feature type="region of interest" description="Disordered" evidence="2">
    <location>
        <begin position="497"/>
        <end position="586"/>
    </location>
</feature>
<dbReference type="SMART" id="SM00164">
    <property type="entry name" value="TBC"/>
    <property type="match status" value="1"/>
</dbReference>
<protein>
    <submittedName>
        <fullName evidence="4">TBC1 domain family member 5</fullName>
    </submittedName>
</protein>
<evidence type="ECO:0000259" key="3">
    <source>
        <dbReference type="PROSITE" id="PS50086"/>
    </source>
</evidence>
<keyword evidence="1" id="KW-0343">GTPase activation</keyword>
<feature type="domain" description="Rab-GAP TBC" evidence="3">
    <location>
        <begin position="92"/>
        <end position="380"/>
    </location>
</feature>
<reference evidence="4" key="1">
    <citation type="submission" date="2021-10" db="EMBL/GenBank/DDBJ databases">
        <title>Tropical sea cucumber genome reveals ecological adaptation and Cuvierian tubules defense mechanism.</title>
        <authorList>
            <person name="Chen T."/>
        </authorList>
    </citation>
    <scope>NUCLEOTIDE SEQUENCE</scope>
    <source>
        <strain evidence="4">Nanhai2018</strain>
        <tissue evidence="4">Muscle</tissue>
    </source>
</reference>
<dbReference type="OrthoDB" id="27140at2759"/>
<dbReference type="PANTHER" id="PTHR22957:SF337">
    <property type="entry name" value="TBC1 DOMAIN FAMILY MEMBER 5"/>
    <property type="match status" value="1"/>
</dbReference>
<sequence>MTKKSPSSDDIHSALNSFGNREKFADPLNAVRTEDERSIESNGSDFYNDIEDDEESTICKSTSNSYKDEWIRLFECKNFESYIKREGMKGRLRNSRFRSICWRVFLKCLSTNVSNWSAEICASRKKYDDLLHRVLTSPESDLKDKSLDVSLNNPLCQSEDSPWQRFFQDKRNKQDIQQDVTRCFPEIAFFQKQQVQDMLLNILFCYAKENPETSYKQGMHEVVAPLIFVLHSDQQAYLHSKEMESSLIVGADTRPLVGELLDPDYLEHDSYTMFAQLMETMKPWYQYGKRDSRTSKKKELHSTPFSNKEDRLGPATPIVNKIQRIHDVILQKNDFELYTHLTRLDIHPQIYGIRWVRLLFGREFTLQDLLVLWDAFFADSASLDLIDYFFVAMLMLVRELLLPADNNECLNILMHFPMSGDVHFLINKALHLRDPLKHSRPANYQFQIFHQSRTGNYMAHTIPRSQSKKTPSIQPSNSIKNRTNAMVTSGVNSLKRMTKTTGVKAATEEQPSRMVKSSTYGDMPHPLSQSSDEKVVVTNKPLPKKNAISSPTHSINSEPRTSRVESFFTKPRSNSKKHNDKEESEAQKELLILRGRMNDTQNMCRYCATKMEAHILQIQDALESHRLPEDDSLLMSLAGLKQVKDILSGTLKFAQGVLEEDEINISDNYFSEESETNTSVKHFDSSRETFLQGDDWPKTEESHEKNNGHVSDTLEDDPSGVN</sequence>
<gene>
    <name evidence="4" type="ORF">HOLleu_20302</name>
</gene>
<dbReference type="FunFam" id="1.10.472.80:FF:000038">
    <property type="entry name" value="TBC1 domain family member 5"/>
    <property type="match status" value="1"/>
</dbReference>
<keyword evidence="5" id="KW-1185">Reference proteome</keyword>
<feature type="compositionally biased region" description="Polar residues" evidence="2">
    <location>
        <begin position="547"/>
        <end position="559"/>
    </location>
</feature>
<dbReference type="FunFam" id="1.10.8.270:FF:000011">
    <property type="entry name" value="TBC1 domain family member 5"/>
    <property type="match status" value="1"/>
</dbReference>
<feature type="compositionally biased region" description="Acidic residues" evidence="2">
    <location>
        <begin position="713"/>
        <end position="722"/>
    </location>
</feature>
<proteinExistence type="predicted"/>
<feature type="compositionally biased region" description="Basic and acidic residues" evidence="2">
    <location>
        <begin position="695"/>
        <end position="707"/>
    </location>
</feature>
<dbReference type="Proteomes" id="UP001152320">
    <property type="component" value="Chromosome 9"/>
</dbReference>
<dbReference type="GO" id="GO:0005096">
    <property type="term" value="F:GTPase activator activity"/>
    <property type="evidence" value="ECO:0007669"/>
    <property type="project" value="UniProtKB-KW"/>
</dbReference>
<feature type="compositionally biased region" description="Basic and acidic residues" evidence="2">
    <location>
        <begin position="577"/>
        <end position="586"/>
    </location>
</feature>
<dbReference type="Gene3D" id="1.10.472.80">
    <property type="entry name" value="Ypt/Rab-GAP domain of gyp1p, domain 3"/>
    <property type="match status" value="1"/>
</dbReference>
<dbReference type="Gene3D" id="1.10.8.270">
    <property type="entry name" value="putative rabgap domain of human tbc1 domain family member 14 like domains"/>
    <property type="match status" value="1"/>
</dbReference>
<name>A0A9Q1C1M0_HOLLE</name>
<feature type="region of interest" description="Disordered" evidence="2">
    <location>
        <begin position="675"/>
        <end position="722"/>
    </location>
</feature>
<dbReference type="AlphaFoldDB" id="A0A9Q1C1M0"/>
<evidence type="ECO:0000256" key="1">
    <source>
        <dbReference type="ARBA" id="ARBA00022468"/>
    </source>
</evidence>
<dbReference type="PROSITE" id="PS50086">
    <property type="entry name" value="TBC_RABGAP"/>
    <property type="match status" value="1"/>
</dbReference>
<feature type="region of interest" description="Disordered" evidence="2">
    <location>
        <begin position="29"/>
        <end position="49"/>
    </location>
</feature>
<evidence type="ECO:0000256" key="2">
    <source>
        <dbReference type="SAM" id="MobiDB-lite"/>
    </source>
</evidence>
<dbReference type="SUPFAM" id="SSF47923">
    <property type="entry name" value="Ypt/Rab-GAP domain of gyp1p"/>
    <property type="match status" value="2"/>
</dbReference>
<dbReference type="EMBL" id="JAIZAY010000009">
    <property type="protein sequence ID" value="KAJ8036351.1"/>
    <property type="molecule type" value="Genomic_DNA"/>
</dbReference>
<dbReference type="Pfam" id="PF00566">
    <property type="entry name" value="RabGAP-TBC"/>
    <property type="match status" value="1"/>
</dbReference>